<evidence type="ECO:0000313" key="7">
    <source>
        <dbReference type="EMBL" id="KRM89846.1"/>
    </source>
</evidence>
<feature type="transmembrane region" description="Helical" evidence="6">
    <location>
        <begin position="286"/>
        <end position="308"/>
    </location>
</feature>
<feature type="transmembrane region" description="Helical" evidence="6">
    <location>
        <begin position="255"/>
        <end position="274"/>
    </location>
</feature>
<comment type="similarity">
    <text evidence="2">Belongs to the CorA metal ion transporter (MIT) (TC 1.A.35) family.</text>
</comment>
<evidence type="ECO:0000256" key="4">
    <source>
        <dbReference type="ARBA" id="ARBA00022989"/>
    </source>
</evidence>
<keyword evidence="4 6" id="KW-1133">Transmembrane helix</keyword>
<dbReference type="PANTHER" id="PTHR47891:SF1">
    <property type="entry name" value="CORA-MAGNESIUM AND COBALT TRANSPORTER"/>
    <property type="match status" value="1"/>
</dbReference>
<reference evidence="7 8" key="1">
    <citation type="journal article" date="2015" name="Genome Announc.">
        <title>Expanding the biotechnology potential of lactobacilli through comparative genomics of 213 strains and associated genera.</title>
        <authorList>
            <person name="Sun Z."/>
            <person name="Harris H.M."/>
            <person name="McCann A."/>
            <person name="Guo C."/>
            <person name="Argimon S."/>
            <person name="Zhang W."/>
            <person name="Yang X."/>
            <person name="Jeffery I.B."/>
            <person name="Cooney J.C."/>
            <person name="Kagawa T.F."/>
            <person name="Liu W."/>
            <person name="Song Y."/>
            <person name="Salvetti E."/>
            <person name="Wrobel A."/>
            <person name="Rasinkangas P."/>
            <person name="Parkhill J."/>
            <person name="Rea M.C."/>
            <person name="O'Sullivan O."/>
            <person name="Ritari J."/>
            <person name="Douillard F.P."/>
            <person name="Paul Ross R."/>
            <person name="Yang R."/>
            <person name="Briner A.E."/>
            <person name="Felis G.E."/>
            <person name="de Vos W.M."/>
            <person name="Barrangou R."/>
            <person name="Klaenhammer T.R."/>
            <person name="Caufield P.W."/>
            <person name="Cui Y."/>
            <person name="Zhang H."/>
            <person name="O'Toole P.W."/>
        </authorList>
    </citation>
    <scope>NUCLEOTIDE SEQUENCE [LARGE SCALE GENOMIC DNA]</scope>
    <source>
        <strain evidence="7 8">DSM 22689</strain>
    </source>
</reference>
<accession>A0A0R2CNQ6</accession>
<dbReference type="Gene3D" id="3.30.460.20">
    <property type="entry name" value="CorA soluble domain-like"/>
    <property type="match status" value="1"/>
</dbReference>
<name>A0A0R2CNQ6_9LACO</name>
<dbReference type="Gene3D" id="1.20.58.340">
    <property type="entry name" value="Magnesium transport protein CorA, transmembrane region"/>
    <property type="match status" value="2"/>
</dbReference>
<gene>
    <name evidence="7" type="ORF">FC87_GL000260</name>
</gene>
<organism evidence="7 8">
    <name type="scientific">Fructilactobacillus florum DSM 22689 = JCM 16035</name>
    <dbReference type="NCBI Taxonomy" id="1423745"/>
    <lineage>
        <taxon>Bacteria</taxon>
        <taxon>Bacillati</taxon>
        <taxon>Bacillota</taxon>
        <taxon>Bacilli</taxon>
        <taxon>Lactobacillales</taxon>
        <taxon>Lactobacillaceae</taxon>
        <taxon>Fructilactobacillus</taxon>
    </lineage>
</organism>
<dbReference type="CDD" id="cd12827">
    <property type="entry name" value="EcCorA_ZntB-like_u2"/>
    <property type="match status" value="1"/>
</dbReference>
<comment type="caution">
    <text evidence="7">The sequence shown here is derived from an EMBL/GenBank/DDBJ whole genome shotgun (WGS) entry which is preliminary data.</text>
</comment>
<evidence type="ECO:0000256" key="1">
    <source>
        <dbReference type="ARBA" id="ARBA00004141"/>
    </source>
</evidence>
<dbReference type="AlphaFoldDB" id="A0A0R2CNQ6"/>
<dbReference type="SUPFAM" id="SSF144083">
    <property type="entry name" value="Magnesium transport protein CorA, transmembrane region"/>
    <property type="match status" value="1"/>
</dbReference>
<protein>
    <submittedName>
        <fullName evidence="7">Uncharacterized protein</fullName>
    </submittedName>
</protein>
<evidence type="ECO:0000313" key="8">
    <source>
        <dbReference type="Proteomes" id="UP000051586"/>
    </source>
</evidence>
<dbReference type="InterPro" id="IPR045861">
    <property type="entry name" value="CorA_cytoplasmic_dom"/>
</dbReference>
<dbReference type="Proteomes" id="UP000051586">
    <property type="component" value="Unassembled WGS sequence"/>
</dbReference>
<comment type="subcellular location">
    <subcellularLocation>
        <location evidence="1">Membrane</location>
        <topology evidence="1">Multi-pass membrane protein</topology>
    </subcellularLocation>
</comment>
<sequence>MQIGGVFMIKTEKINQNIDWVQVTDCLPVEKKTLKKDYQLTNEMLYYALDRHERPRLEYYEEEQLLLIIFDVAEPTRFSGDISSEPIGIILRDTTLFTFTADKTNFVNPLIRSLIDKLPDVQRDNLKPLDVVLKTLYQLAIQFFDYINHINSIRTSIQRGLHGRTNKKAINQLLNLQTDLVYFLTSLSANNDMLMMFKRKLGKTLSDDDNAALDDVIVEIQQGLSMAQMANQAAQQVANAYSNLLDSNINNTMKFLTVFSIALTVPNIVFGFYGENVELPFMHNQIAWQITLLISLILVIIVLLIMHFSDFFNK</sequence>
<dbReference type="SUPFAM" id="SSF143865">
    <property type="entry name" value="CorA soluble domain-like"/>
    <property type="match status" value="1"/>
</dbReference>
<dbReference type="PANTHER" id="PTHR47891">
    <property type="entry name" value="TRANSPORTER-RELATED"/>
    <property type="match status" value="1"/>
</dbReference>
<evidence type="ECO:0000256" key="6">
    <source>
        <dbReference type="SAM" id="Phobius"/>
    </source>
</evidence>
<dbReference type="STRING" id="1423745.GCA_001311215_01474"/>
<keyword evidence="3 6" id="KW-0812">Transmembrane</keyword>
<evidence type="ECO:0000256" key="5">
    <source>
        <dbReference type="ARBA" id="ARBA00023136"/>
    </source>
</evidence>
<evidence type="ECO:0000256" key="3">
    <source>
        <dbReference type="ARBA" id="ARBA00022692"/>
    </source>
</evidence>
<dbReference type="InterPro" id="IPR002523">
    <property type="entry name" value="MgTranspt_CorA/ZnTranspt_ZntB"/>
</dbReference>
<dbReference type="InterPro" id="IPR047199">
    <property type="entry name" value="CorA-like"/>
</dbReference>
<dbReference type="PATRIC" id="fig|1423745.4.peg.268"/>
<dbReference type="InterPro" id="IPR045863">
    <property type="entry name" value="CorA_TM1_TM2"/>
</dbReference>
<dbReference type="GO" id="GO:0046873">
    <property type="term" value="F:metal ion transmembrane transporter activity"/>
    <property type="evidence" value="ECO:0007669"/>
    <property type="project" value="InterPro"/>
</dbReference>
<dbReference type="GO" id="GO:0016020">
    <property type="term" value="C:membrane"/>
    <property type="evidence" value="ECO:0007669"/>
    <property type="project" value="UniProtKB-SubCell"/>
</dbReference>
<proteinExistence type="inferred from homology"/>
<keyword evidence="5 6" id="KW-0472">Membrane</keyword>
<dbReference type="Pfam" id="PF01544">
    <property type="entry name" value="CorA"/>
    <property type="match status" value="1"/>
</dbReference>
<evidence type="ECO:0000256" key="2">
    <source>
        <dbReference type="ARBA" id="ARBA00009765"/>
    </source>
</evidence>
<dbReference type="EMBL" id="AYZI01000011">
    <property type="protein sequence ID" value="KRM89846.1"/>
    <property type="molecule type" value="Genomic_DNA"/>
</dbReference>